<feature type="chain" id="PRO_5017755931" evidence="3">
    <location>
        <begin position="19"/>
        <end position="424"/>
    </location>
</feature>
<sequence length="424" mass="45596">MRPLILSLILALPLTVHTILVAPSSQCAVQCGNVLTSTSLFDITCDDADYIYSTGGTTFESCLACELGSSYQDPTTNQTDFQAAIYNLRYTLATCLFGFANNTVLASTPCLTSFSCAPLQAAYEFGNLSTTSSTYSYCSALPSDSSGQCTSCLREVGNENYLANFVTVVAAACSLEPSPGSILSLQGSVFSSAQVNVTIPTPSSSVSYNRSAGALTLGAVVGIVVGSIVFLLTIAGFLIITFGKRRRRRELAARQKASGYAEFQKNQTQQTSGGKGPFGNSPNSMFGGSFFDSPMSTRPLVNRSWGQGNSPVVGNDSEDHIQTFSPYHSHYTSPVSATESPYHTRDWSRDWSREREKKVAIPENEERGERIEMTDVAVDQKHWSQQSGHGFAGLNTAPVLMHPGPGRTQPNSLSDDEMKKGNMT</sequence>
<feature type="transmembrane region" description="Helical" evidence="2">
    <location>
        <begin position="212"/>
        <end position="240"/>
    </location>
</feature>
<proteinExistence type="predicted"/>
<keyword evidence="3" id="KW-0732">Signal</keyword>
<keyword evidence="2" id="KW-0812">Transmembrane</keyword>
<organism evidence="4 5">
    <name type="scientific">Coleophoma cylindrospora</name>
    <dbReference type="NCBI Taxonomy" id="1849047"/>
    <lineage>
        <taxon>Eukaryota</taxon>
        <taxon>Fungi</taxon>
        <taxon>Dikarya</taxon>
        <taxon>Ascomycota</taxon>
        <taxon>Pezizomycotina</taxon>
        <taxon>Leotiomycetes</taxon>
        <taxon>Helotiales</taxon>
        <taxon>Dermateaceae</taxon>
        <taxon>Coleophoma</taxon>
    </lineage>
</organism>
<reference evidence="4 5" key="1">
    <citation type="journal article" date="2018" name="IMA Fungus">
        <title>IMA Genome-F 9: Draft genome sequence of Annulohypoxylon stygium, Aspergillus mulundensis, Berkeleyomyces basicola (syn. Thielaviopsis basicola), Ceratocystis smalleyi, two Cercospora beticola strains, Coleophoma cylindrospora, Fusarium fracticaudum, Phialophora cf. hyalina, and Morchella septimelata.</title>
        <authorList>
            <person name="Wingfield B.D."/>
            <person name="Bills G.F."/>
            <person name="Dong Y."/>
            <person name="Huang W."/>
            <person name="Nel W.J."/>
            <person name="Swalarsk-Parry B.S."/>
            <person name="Vaghefi N."/>
            <person name="Wilken P.M."/>
            <person name="An Z."/>
            <person name="de Beer Z.W."/>
            <person name="De Vos L."/>
            <person name="Chen L."/>
            <person name="Duong T.A."/>
            <person name="Gao Y."/>
            <person name="Hammerbacher A."/>
            <person name="Kikkert J.R."/>
            <person name="Li Y."/>
            <person name="Li H."/>
            <person name="Li K."/>
            <person name="Li Q."/>
            <person name="Liu X."/>
            <person name="Ma X."/>
            <person name="Naidoo K."/>
            <person name="Pethybridge S.J."/>
            <person name="Sun J."/>
            <person name="Steenkamp E.T."/>
            <person name="van der Nest M.A."/>
            <person name="van Wyk S."/>
            <person name="Wingfield M.J."/>
            <person name="Xiong C."/>
            <person name="Yue Q."/>
            <person name="Zhang X."/>
        </authorList>
    </citation>
    <scope>NUCLEOTIDE SEQUENCE [LARGE SCALE GENOMIC DNA]</scope>
    <source>
        <strain evidence="4 5">BP6252</strain>
    </source>
</reference>
<gene>
    <name evidence="4" type="ORF">BP6252_01573</name>
</gene>
<evidence type="ECO:0000256" key="2">
    <source>
        <dbReference type="SAM" id="Phobius"/>
    </source>
</evidence>
<evidence type="ECO:0000256" key="3">
    <source>
        <dbReference type="SAM" id="SignalP"/>
    </source>
</evidence>
<dbReference type="Proteomes" id="UP000256645">
    <property type="component" value="Unassembled WGS sequence"/>
</dbReference>
<dbReference type="OrthoDB" id="5239590at2759"/>
<name>A0A3D8STP2_9HELO</name>
<dbReference type="STRING" id="1849047.A0A3D8STP2"/>
<evidence type="ECO:0000313" key="5">
    <source>
        <dbReference type="Proteomes" id="UP000256645"/>
    </source>
</evidence>
<keyword evidence="2" id="KW-0472">Membrane</keyword>
<protein>
    <submittedName>
        <fullName evidence="4">Uncharacterized protein</fullName>
    </submittedName>
</protein>
<evidence type="ECO:0000313" key="4">
    <source>
        <dbReference type="EMBL" id="RDW89541.1"/>
    </source>
</evidence>
<feature type="signal peptide" evidence="3">
    <location>
        <begin position="1"/>
        <end position="18"/>
    </location>
</feature>
<feature type="region of interest" description="Disordered" evidence="1">
    <location>
        <begin position="384"/>
        <end position="424"/>
    </location>
</feature>
<comment type="caution">
    <text evidence="4">The sequence shown here is derived from an EMBL/GenBank/DDBJ whole genome shotgun (WGS) entry which is preliminary data.</text>
</comment>
<keyword evidence="2" id="KW-1133">Transmembrane helix</keyword>
<dbReference type="EMBL" id="PDLM01000001">
    <property type="protein sequence ID" value="RDW89541.1"/>
    <property type="molecule type" value="Genomic_DNA"/>
</dbReference>
<accession>A0A3D8STP2</accession>
<keyword evidence="5" id="KW-1185">Reference proteome</keyword>
<evidence type="ECO:0000256" key="1">
    <source>
        <dbReference type="SAM" id="MobiDB-lite"/>
    </source>
</evidence>
<feature type="region of interest" description="Disordered" evidence="1">
    <location>
        <begin position="255"/>
        <end position="289"/>
    </location>
</feature>
<dbReference type="AlphaFoldDB" id="A0A3D8STP2"/>